<protein>
    <submittedName>
        <fullName evidence="2">Uncharacterized protein</fullName>
    </submittedName>
</protein>
<sequence length="133" mass="15435">MPYPLAKLPYGLRRRLGEITTPLERYQFQLAAGNKSICPPKLQPISTYYKITLEFQKEKFNVNVSLKDDTNEVSKEGLLFDIKQPSAESVKYFSKVEKMLLTFMQRGQFGMEYTIINMGVGQRGPYPFWYSLC</sequence>
<keyword evidence="1" id="KW-1185">Reference proteome</keyword>
<proteinExistence type="predicted"/>
<reference evidence="1" key="1">
    <citation type="journal article" date="2013" name="Genetics">
        <title>The draft genome and transcriptome of Panagrellus redivivus are shaped by the harsh demands of a free-living lifestyle.</title>
        <authorList>
            <person name="Srinivasan J."/>
            <person name="Dillman A.R."/>
            <person name="Macchietto M.G."/>
            <person name="Heikkinen L."/>
            <person name="Lakso M."/>
            <person name="Fracchia K.M."/>
            <person name="Antoshechkin I."/>
            <person name="Mortazavi A."/>
            <person name="Wong G."/>
            <person name="Sternberg P.W."/>
        </authorList>
    </citation>
    <scope>NUCLEOTIDE SEQUENCE [LARGE SCALE GENOMIC DNA]</scope>
    <source>
        <strain evidence="1">MT8872</strain>
    </source>
</reference>
<evidence type="ECO:0000313" key="1">
    <source>
        <dbReference type="Proteomes" id="UP000492821"/>
    </source>
</evidence>
<reference evidence="2" key="2">
    <citation type="submission" date="2020-10" db="UniProtKB">
        <authorList>
            <consortium name="WormBaseParasite"/>
        </authorList>
    </citation>
    <scope>IDENTIFICATION</scope>
</reference>
<accession>A0A7E5A1N3</accession>
<name>A0A7E5A1N3_PANRE</name>
<evidence type="ECO:0000313" key="2">
    <source>
        <dbReference type="WBParaSite" id="Pan_g9309.t1"/>
    </source>
</evidence>
<dbReference type="Proteomes" id="UP000492821">
    <property type="component" value="Unassembled WGS sequence"/>
</dbReference>
<dbReference type="WBParaSite" id="Pan_g9309.t1">
    <property type="protein sequence ID" value="Pan_g9309.t1"/>
    <property type="gene ID" value="Pan_g9309"/>
</dbReference>
<dbReference type="AlphaFoldDB" id="A0A7E5A1N3"/>
<organism evidence="1 2">
    <name type="scientific">Panagrellus redivivus</name>
    <name type="common">Microworm</name>
    <dbReference type="NCBI Taxonomy" id="6233"/>
    <lineage>
        <taxon>Eukaryota</taxon>
        <taxon>Metazoa</taxon>
        <taxon>Ecdysozoa</taxon>
        <taxon>Nematoda</taxon>
        <taxon>Chromadorea</taxon>
        <taxon>Rhabditida</taxon>
        <taxon>Tylenchina</taxon>
        <taxon>Panagrolaimomorpha</taxon>
        <taxon>Panagrolaimoidea</taxon>
        <taxon>Panagrolaimidae</taxon>
        <taxon>Panagrellus</taxon>
    </lineage>
</organism>